<evidence type="ECO:0000313" key="2">
    <source>
        <dbReference type="EMBL" id="GFD34545.1"/>
    </source>
</evidence>
<feature type="non-terminal residue" evidence="2">
    <location>
        <position position="1"/>
    </location>
</feature>
<dbReference type="EMBL" id="BKCJ011448051">
    <property type="protein sequence ID" value="GFD34545.1"/>
    <property type="molecule type" value="Genomic_DNA"/>
</dbReference>
<proteinExistence type="predicted"/>
<accession>A0A699VGA4</accession>
<comment type="caution">
    <text evidence="2">The sequence shown here is derived from an EMBL/GenBank/DDBJ whole genome shotgun (WGS) entry which is preliminary data.</text>
</comment>
<feature type="compositionally biased region" description="Low complexity" evidence="1">
    <location>
        <begin position="1"/>
        <end position="15"/>
    </location>
</feature>
<feature type="region of interest" description="Disordered" evidence="1">
    <location>
        <begin position="1"/>
        <end position="24"/>
    </location>
</feature>
<gene>
    <name evidence="2" type="ORF">Tci_906514</name>
</gene>
<organism evidence="2">
    <name type="scientific">Tanacetum cinerariifolium</name>
    <name type="common">Dalmatian daisy</name>
    <name type="synonym">Chrysanthemum cinerariifolium</name>
    <dbReference type="NCBI Taxonomy" id="118510"/>
    <lineage>
        <taxon>Eukaryota</taxon>
        <taxon>Viridiplantae</taxon>
        <taxon>Streptophyta</taxon>
        <taxon>Embryophyta</taxon>
        <taxon>Tracheophyta</taxon>
        <taxon>Spermatophyta</taxon>
        <taxon>Magnoliopsida</taxon>
        <taxon>eudicotyledons</taxon>
        <taxon>Gunneridae</taxon>
        <taxon>Pentapetalae</taxon>
        <taxon>asterids</taxon>
        <taxon>campanulids</taxon>
        <taxon>Asterales</taxon>
        <taxon>Asteraceae</taxon>
        <taxon>Asteroideae</taxon>
        <taxon>Anthemideae</taxon>
        <taxon>Anthemidinae</taxon>
        <taxon>Tanacetum</taxon>
    </lineage>
</organism>
<evidence type="ECO:0000256" key="1">
    <source>
        <dbReference type="SAM" id="MobiDB-lite"/>
    </source>
</evidence>
<dbReference type="AlphaFoldDB" id="A0A699VGA4"/>
<name>A0A699VGA4_TANCI</name>
<reference evidence="2" key="1">
    <citation type="journal article" date="2019" name="Sci. Rep.">
        <title>Draft genome of Tanacetum cinerariifolium, the natural source of mosquito coil.</title>
        <authorList>
            <person name="Yamashiro T."/>
            <person name="Shiraishi A."/>
            <person name="Satake H."/>
            <person name="Nakayama K."/>
        </authorList>
    </citation>
    <scope>NUCLEOTIDE SEQUENCE</scope>
</reference>
<sequence length="24" mass="2370">DDTGSASAVESAEASWPGADSECK</sequence>
<protein>
    <submittedName>
        <fullName evidence="2">Uncharacterized protein</fullName>
    </submittedName>
</protein>